<feature type="transmembrane region" description="Helical" evidence="1">
    <location>
        <begin position="21"/>
        <end position="39"/>
    </location>
</feature>
<dbReference type="Proteomes" id="UP000512222">
    <property type="component" value="Chromosome"/>
</dbReference>
<keyword evidence="1" id="KW-0812">Transmembrane</keyword>
<reference evidence="3" key="1">
    <citation type="submission" date="2020-06" db="EMBL/GenBank/DDBJ databases">
        <title>REHAB project genomes.</title>
        <authorList>
            <person name="Shaw L.P."/>
        </authorList>
    </citation>
    <scope>NUCLEOTIDE SEQUENCE [LARGE SCALE GENOMIC DNA]</scope>
    <source>
        <strain evidence="3">RHBSTW-00370</strain>
    </source>
</reference>
<name>A0AAP9QDA4_CITFR</name>
<evidence type="ECO:0000313" key="3">
    <source>
        <dbReference type="Proteomes" id="UP000512222"/>
    </source>
</evidence>
<keyword evidence="1" id="KW-0472">Membrane</keyword>
<evidence type="ECO:0000313" key="2">
    <source>
        <dbReference type="EMBL" id="QLV31074.1"/>
    </source>
</evidence>
<dbReference type="AlphaFoldDB" id="A0AAP9QDA4"/>
<protein>
    <submittedName>
        <fullName evidence="2">Uncharacterized protein</fullName>
    </submittedName>
</protein>
<dbReference type="EMBL" id="CP056573">
    <property type="protein sequence ID" value="QLV31074.1"/>
    <property type="molecule type" value="Genomic_DNA"/>
</dbReference>
<evidence type="ECO:0000256" key="1">
    <source>
        <dbReference type="SAM" id="Phobius"/>
    </source>
</evidence>
<keyword evidence="1" id="KW-1133">Transmembrane helix</keyword>
<dbReference type="RefSeq" id="WP_181553585.1">
    <property type="nucleotide sequence ID" value="NZ_CP056573.1"/>
</dbReference>
<feature type="transmembrane region" description="Helical" evidence="1">
    <location>
        <begin position="51"/>
        <end position="71"/>
    </location>
</feature>
<organism evidence="2 3">
    <name type="scientific">Citrobacter freundii</name>
    <dbReference type="NCBI Taxonomy" id="546"/>
    <lineage>
        <taxon>Bacteria</taxon>
        <taxon>Pseudomonadati</taxon>
        <taxon>Pseudomonadota</taxon>
        <taxon>Gammaproteobacteria</taxon>
        <taxon>Enterobacterales</taxon>
        <taxon>Enterobacteriaceae</taxon>
        <taxon>Citrobacter</taxon>
        <taxon>Citrobacter freundii complex</taxon>
    </lineage>
</organism>
<accession>A0AAP9QDA4</accession>
<gene>
    <name evidence="2" type="ORF">HV178_14290</name>
</gene>
<feature type="transmembrane region" description="Helical" evidence="1">
    <location>
        <begin position="92"/>
        <end position="112"/>
    </location>
</feature>
<sequence length="153" mass="17546">MKKDKTKNIPHEGNEIYYAGLRSILSGTVYSMLGTYITALMTNKISLVDFIQFPLVLIHALPAMCLILWWSSYRRPNMVFWSIGPTIYFPKIAKIILVLMYILIGVMCSLIFDAMSNPYLAFDTLIYSYITLIAYWLLLVCFSSVSIKKFSAE</sequence>
<proteinExistence type="predicted"/>
<feature type="transmembrane region" description="Helical" evidence="1">
    <location>
        <begin position="124"/>
        <end position="147"/>
    </location>
</feature>